<keyword evidence="2 4" id="KW-0863">Zinc-finger</keyword>
<dbReference type="GO" id="GO:0061630">
    <property type="term" value="F:ubiquitin protein ligase activity"/>
    <property type="evidence" value="ECO:0007669"/>
    <property type="project" value="InterPro"/>
</dbReference>
<keyword evidence="3" id="KW-0862">Zinc</keyword>
<evidence type="ECO:0000256" key="1">
    <source>
        <dbReference type="ARBA" id="ARBA00022723"/>
    </source>
</evidence>
<feature type="region of interest" description="Disordered" evidence="5">
    <location>
        <begin position="1"/>
        <end position="41"/>
    </location>
</feature>
<dbReference type="InterPro" id="IPR049627">
    <property type="entry name" value="SLX8"/>
</dbReference>
<dbReference type="PROSITE" id="PS00518">
    <property type="entry name" value="ZF_RING_1"/>
    <property type="match status" value="1"/>
</dbReference>
<keyword evidence="8" id="KW-1185">Reference proteome</keyword>
<dbReference type="STRING" id="1314777.A0A164ZQE1"/>
<name>A0A164ZQE1_9AGAM</name>
<proteinExistence type="predicted"/>
<evidence type="ECO:0000313" key="8">
    <source>
        <dbReference type="Proteomes" id="UP000076722"/>
    </source>
</evidence>
<evidence type="ECO:0000256" key="2">
    <source>
        <dbReference type="ARBA" id="ARBA00022771"/>
    </source>
</evidence>
<evidence type="ECO:0000256" key="3">
    <source>
        <dbReference type="ARBA" id="ARBA00022833"/>
    </source>
</evidence>
<dbReference type="EMBL" id="KV419396">
    <property type="protein sequence ID" value="KZS97954.1"/>
    <property type="molecule type" value="Genomic_DNA"/>
</dbReference>
<organism evidence="7 8">
    <name type="scientific">Sistotremastrum niveocremeum HHB9708</name>
    <dbReference type="NCBI Taxonomy" id="1314777"/>
    <lineage>
        <taxon>Eukaryota</taxon>
        <taxon>Fungi</taxon>
        <taxon>Dikarya</taxon>
        <taxon>Basidiomycota</taxon>
        <taxon>Agaricomycotina</taxon>
        <taxon>Agaricomycetes</taxon>
        <taxon>Sistotremastrales</taxon>
        <taxon>Sistotremastraceae</taxon>
        <taxon>Sertulicium</taxon>
        <taxon>Sertulicium niveocremeum</taxon>
    </lineage>
</organism>
<dbReference type="PANTHER" id="PTHR47094">
    <property type="entry name" value="ELFLESS, ISOFORM B"/>
    <property type="match status" value="1"/>
</dbReference>
<evidence type="ECO:0000259" key="6">
    <source>
        <dbReference type="PROSITE" id="PS50089"/>
    </source>
</evidence>
<dbReference type="OrthoDB" id="6270329at2759"/>
<dbReference type="InterPro" id="IPR017907">
    <property type="entry name" value="Znf_RING_CS"/>
</dbReference>
<gene>
    <name evidence="7" type="ORF">SISNIDRAFT_201727</name>
</gene>
<dbReference type="AlphaFoldDB" id="A0A164ZQE1"/>
<dbReference type="InterPro" id="IPR001841">
    <property type="entry name" value="Znf_RING"/>
</dbReference>
<dbReference type="PANTHER" id="PTHR47094:SF1">
    <property type="entry name" value="RING-TYPE E3 UBIQUITIN TRANSFERASE"/>
    <property type="match status" value="1"/>
</dbReference>
<evidence type="ECO:0000256" key="5">
    <source>
        <dbReference type="SAM" id="MobiDB-lite"/>
    </source>
</evidence>
<dbReference type="Pfam" id="PF13923">
    <property type="entry name" value="zf-C3HC4_2"/>
    <property type="match status" value="1"/>
</dbReference>
<feature type="compositionally biased region" description="Acidic residues" evidence="5">
    <location>
        <begin position="10"/>
        <end position="20"/>
    </location>
</feature>
<dbReference type="SMART" id="SM00184">
    <property type="entry name" value="RING"/>
    <property type="match status" value="1"/>
</dbReference>
<keyword evidence="1" id="KW-0479">Metal-binding</keyword>
<dbReference type="GO" id="GO:0006511">
    <property type="term" value="P:ubiquitin-dependent protein catabolic process"/>
    <property type="evidence" value="ECO:0007669"/>
    <property type="project" value="TreeGrafter"/>
</dbReference>
<dbReference type="GO" id="GO:0032183">
    <property type="term" value="F:SUMO binding"/>
    <property type="evidence" value="ECO:0007669"/>
    <property type="project" value="TreeGrafter"/>
</dbReference>
<dbReference type="GO" id="GO:0140082">
    <property type="term" value="F:SUMO-ubiquitin ligase activity"/>
    <property type="evidence" value="ECO:0007669"/>
    <property type="project" value="TreeGrafter"/>
</dbReference>
<sequence length="96" mass="10491">MIQTEWIDGSSDEEDDEDDAPTTSAPAQASRLAINEPSNTSNCPLCLEPFREMSTTRCGHAFCHACIERALGVRSECPVCRAVAAPRHLRRVFLGA</sequence>
<accession>A0A164ZQE1</accession>
<evidence type="ECO:0000313" key="7">
    <source>
        <dbReference type="EMBL" id="KZS97954.1"/>
    </source>
</evidence>
<evidence type="ECO:0000256" key="4">
    <source>
        <dbReference type="PROSITE-ProRule" id="PRU00175"/>
    </source>
</evidence>
<dbReference type="GO" id="GO:0033768">
    <property type="term" value="C:SUMO-targeted ubiquitin ligase complex"/>
    <property type="evidence" value="ECO:0007669"/>
    <property type="project" value="TreeGrafter"/>
</dbReference>
<dbReference type="Proteomes" id="UP000076722">
    <property type="component" value="Unassembled WGS sequence"/>
</dbReference>
<dbReference type="SUPFAM" id="SSF57850">
    <property type="entry name" value="RING/U-box"/>
    <property type="match status" value="1"/>
</dbReference>
<dbReference type="PROSITE" id="PS50089">
    <property type="entry name" value="ZF_RING_2"/>
    <property type="match status" value="1"/>
</dbReference>
<feature type="domain" description="RING-type" evidence="6">
    <location>
        <begin position="43"/>
        <end position="81"/>
    </location>
</feature>
<dbReference type="InterPro" id="IPR013083">
    <property type="entry name" value="Znf_RING/FYVE/PHD"/>
</dbReference>
<protein>
    <recommendedName>
        <fullName evidence="6">RING-type domain-containing protein</fullName>
    </recommendedName>
</protein>
<reference evidence="7 8" key="1">
    <citation type="journal article" date="2016" name="Mol. Biol. Evol.">
        <title>Comparative Genomics of Early-Diverging Mushroom-Forming Fungi Provides Insights into the Origins of Lignocellulose Decay Capabilities.</title>
        <authorList>
            <person name="Nagy L.G."/>
            <person name="Riley R."/>
            <person name="Tritt A."/>
            <person name="Adam C."/>
            <person name="Daum C."/>
            <person name="Floudas D."/>
            <person name="Sun H."/>
            <person name="Yadav J.S."/>
            <person name="Pangilinan J."/>
            <person name="Larsson K.H."/>
            <person name="Matsuura K."/>
            <person name="Barry K."/>
            <person name="Labutti K."/>
            <person name="Kuo R."/>
            <person name="Ohm R.A."/>
            <person name="Bhattacharya S.S."/>
            <person name="Shirouzu T."/>
            <person name="Yoshinaga Y."/>
            <person name="Martin F.M."/>
            <person name="Grigoriev I.V."/>
            <person name="Hibbett D.S."/>
        </authorList>
    </citation>
    <scope>NUCLEOTIDE SEQUENCE [LARGE SCALE GENOMIC DNA]</scope>
    <source>
        <strain evidence="7 8">HHB9708</strain>
    </source>
</reference>
<dbReference type="Gene3D" id="3.30.40.10">
    <property type="entry name" value="Zinc/RING finger domain, C3HC4 (zinc finger)"/>
    <property type="match status" value="1"/>
</dbReference>
<dbReference type="GO" id="GO:0008270">
    <property type="term" value="F:zinc ion binding"/>
    <property type="evidence" value="ECO:0007669"/>
    <property type="project" value="UniProtKB-KW"/>
</dbReference>